<dbReference type="AlphaFoldDB" id="A0A6M3Y0B5"/>
<proteinExistence type="predicted"/>
<dbReference type="EMBL" id="MT145106">
    <property type="protein sequence ID" value="QJI03647.1"/>
    <property type="molecule type" value="Genomic_DNA"/>
</dbReference>
<organism evidence="1">
    <name type="scientific">viral metagenome</name>
    <dbReference type="NCBI Taxonomy" id="1070528"/>
    <lineage>
        <taxon>unclassified sequences</taxon>
        <taxon>metagenomes</taxon>
        <taxon>organismal metagenomes</taxon>
    </lineage>
</organism>
<protein>
    <submittedName>
        <fullName evidence="1">Uncharacterized protein</fullName>
    </submittedName>
</protein>
<gene>
    <name evidence="1" type="ORF">TM448B04827_0010</name>
</gene>
<name>A0A6M3Y0B5_9ZZZZ</name>
<sequence length="52" mass="6075">MPKKDFESALSHYIRLYCSQCKNWGKICNLSDKGLFAMYVCMMATMVDDRQC</sequence>
<evidence type="ECO:0000313" key="1">
    <source>
        <dbReference type="EMBL" id="QJI03647.1"/>
    </source>
</evidence>
<reference evidence="1" key="1">
    <citation type="submission" date="2020-03" db="EMBL/GenBank/DDBJ databases">
        <title>The deep terrestrial virosphere.</title>
        <authorList>
            <person name="Holmfeldt K."/>
            <person name="Nilsson E."/>
            <person name="Simone D."/>
            <person name="Lopez-Fernandez M."/>
            <person name="Wu X."/>
            <person name="de Brujin I."/>
            <person name="Lundin D."/>
            <person name="Andersson A."/>
            <person name="Bertilsson S."/>
            <person name="Dopson M."/>
        </authorList>
    </citation>
    <scope>NUCLEOTIDE SEQUENCE</scope>
    <source>
        <strain evidence="1">TM448B04827</strain>
    </source>
</reference>
<accession>A0A6M3Y0B5</accession>